<dbReference type="EMBL" id="VIAQ01000015">
    <property type="protein sequence ID" value="TQD25376.1"/>
    <property type="molecule type" value="Genomic_DNA"/>
</dbReference>
<dbReference type="OrthoDB" id="376246at2157"/>
<proteinExistence type="predicted"/>
<evidence type="ECO:0000313" key="1">
    <source>
        <dbReference type="EMBL" id="TQD25376.1"/>
    </source>
</evidence>
<dbReference type="Proteomes" id="UP000319335">
    <property type="component" value="Unassembled WGS sequence"/>
</dbReference>
<reference evidence="1 2" key="1">
    <citation type="submission" date="2019-06" db="EMBL/GenBank/DDBJ databases">
        <title>Draft genome sequence of Methanolobus vulcani B1d.</title>
        <authorList>
            <person name="Creighbaum A.J."/>
            <person name="Ticak T."/>
            <person name="Hariraju D."/>
            <person name="Arivett B.A."/>
            <person name="Ferguson D.J.Jr."/>
        </authorList>
    </citation>
    <scope>NUCLEOTIDE SEQUENCE [LARGE SCALE GENOMIC DNA]</scope>
    <source>
        <strain evidence="1 2">B1d</strain>
    </source>
</reference>
<name>A0A7Z8KPU7_9EURY</name>
<comment type="caution">
    <text evidence="1">The sequence shown here is derived from an EMBL/GenBank/DDBJ whole genome shotgun (WGS) entry which is preliminary data.</text>
</comment>
<evidence type="ECO:0000313" key="2">
    <source>
        <dbReference type="Proteomes" id="UP000319335"/>
    </source>
</evidence>
<dbReference type="RefSeq" id="WP_154810103.1">
    <property type="nucleotide sequence ID" value="NZ_VIAQ01000015.1"/>
</dbReference>
<protein>
    <submittedName>
        <fullName evidence="1">Uncharacterized protein</fullName>
    </submittedName>
</protein>
<organism evidence="1 2">
    <name type="scientific">Methanolobus vulcani</name>
    <dbReference type="NCBI Taxonomy" id="38026"/>
    <lineage>
        <taxon>Archaea</taxon>
        <taxon>Methanobacteriati</taxon>
        <taxon>Methanobacteriota</taxon>
        <taxon>Stenosarchaea group</taxon>
        <taxon>Methanomicrobia</taxon>
        <taxon>Methanosarcinales</taxon>
        <taxon>Methanosarcinaceae</taxon>
        <taxon>Methanolobus</taxon>
    </lineage>
</organism>
<gene>
    <name evidence="1" type="ORF">FKV42_10120</name>
</gene>
<accession>A0A7Z8KPU7</accession>
<sequence length="72" mass="8633">MEICNNGKEFVHCNSENYTRINSYSDRWLRIRKCNRHTGEDVFMYFSLDEMAFIQKAVSSFLNENKKTNNEN</sequence>
<keyword evidence="2" id="KW-1185">Reference proteome</keyword>
<dbReference type="AlphaFoldDB" id="A0A7Z8KPU7"/>